<dbReference type="RefSeq" id="WP_166153822.1">
    <property type="nucleotide sequence ID" value="NZ_JAAOIW010000012.1"/>
</dbReference>
<organism evidence="1 2">
    <name type="scientific">Paenibacillus agricola</name>
    <dbReference type="NCBI Taxonomy" id="2716264"/>
    <lineage>
        <taxon>Bacteria</taxon>
        <taxon>Bacillati</taxon>
        <taxon>Bacillota</taxon>
        <taxon>Bacilli</taxon>
        <taxon>Bacillales</taxon>
        <taxon>Paenibacillaceae</taxon>
        <taxon>Paenibacillus</taxon>
    </lineage>
</organism>
<name>A0ABX0JAK7_9BACL</name>
<proteinExistence type="predicted"/>
<evidence type="ECO:0000313" key="2">
    <source>
        <dbReference type="Proteomes" id="UP001165962"/>
    </source>
</evidence>
<accession>A0ABX0JAK7</accession>
<protein>
    <submittedName>
        <fullName evidence="1">Uncharacterized protein</fullName>
    </submittedName>
</protein>
<comment type="caution">
    <text evidence="1">The sequence shown here is derived from an EMBL/GenBank/DDBJ whole genome shotgun (WGS) entry which is preliminary data.</text>
</comment>
<keyword evidence="2" id="KW-1185">Reference proteome</keyword>
<evidence type="ECO:0000313" key="1">
    <source>
        <dbReference type="EMBL" id="NHN33517.1"/>
    </source>
</evidence>
<gene>
    <name evidence="1" type="ORF">G9U52_27250</name>
</gene>
<dbReference type="Proteomes" id="UP001165962">
    <property type="component" value="Unassembled WGS sequence"/>
</dbReference>
<dbReference type="EMBL" id="JAAOIW010000012">
    <property type="protein sequence ID" value="NHN33517.1"/>
    <property type="molecule type" value="Genomic_DNA"/>
</dbReference>
<sequence>MGIRKADVTKFISDKSRARKDILWKAAHGIVQAAVKPVIFEIYKDVGPIERQASKLYDTLQEAKGNHKRFKDWHNLNRLMQDLNSHIVTLRMDITREHISSVMHNLLNDSSYPLVKELDTIIPELKKQLVKTISEYQELTKLTNELITIVEASHNGDKAYKRLEELGVDLSGFNASGKNLPAIIKLSGNVCLLNGDC</sequence>
<reference evidence="1" key="1">
    <citation type="submission" date="2020-03" db="EMBL/GenBank/DDBJ databases">
        <title>Draft sequencing of Paenibacilllus sp. S3N08.</title>
        <authorList>
            <person name="Kim D.-U."/>
        </authorList>
    </citation>
    <scope>NUCLEOTIDE SEQUENCE</scope>
    <source>
        <strain evidence="1">S3N08</strain>
    </source>
</reference>